<evidence type="ECO:0000259" key="1">
    <source>
        <dbReference type="Pfam" id="PF13546"/>
    </source>
</evidence>
<dbReference type="KEGG" id="laca:LAC1533_0176"/>
<name>A0A1K1KMD4_9LACO</name>
<dbReference type="SUPFAM" id="SSF53098">
    <property type="entry name" value="Ribonuclease H-like"/>
    <property type="match status" value="1"/>
</dbReference>
<evidence type="ECO:0000313" key="7">
    <source>
        <dbReference type="EMBL" id="SFV40304.1"/>
    </source>
</evidence>
<dbReference type="RefSeq" id="WP_010499958.1">
    <property type="nucleotide sequence ID" value="NZ_CP173417.1"/>
</dbReference>
<dbReference type="KEGG" id="laca:LAC1533_0643"/>
<dbReference type="AlphaFoldDB" id="A0A1K1KMD4"/>
<dbReference type="Proteomes" id="UP000190935">
    <property type="component" value="Chromosome I"/>
</dbReference>
<reference evidence="8" key="1">
    <citation type="submission" date="2016-11" db="EMBL/GenBank/DDBJ databases">
        <authorList>
            <person name="Papadimitriou K."/>
        </authorList>
    </citation>
    <scope>NUCLEOTIDE SEQUENCE [LARGE SCALE GENOMIC DNA]</scope>
    <source>
        <strain evidence="8">ACA-DC 1533</strain>
    </source>
</reference>
<proteinExistence type="predicted"/>
<evidence type="ECO:0000313" key="2">
    <source>
        <dbReference type="EMBL" id="SFV39596.1"/>
    </source>
</evidence>
<dbReference type="Pfam" id="PF13546">
    <property type="entry name" value="DDE_5"/>
    <property type="match status" value="1"/>
</dbReference>
<dbReference type="EMBL" id="LT630287">
    <property type="protein sequence ID" value="SFV40234.1"/>
    <property type="molecule type" value="Genomic_DNA"/>
</dbReference>
<dbReference type="Gene3D" id="3.90.350.10">
    <property type="entry name" value="Transposase Inhibitor Protein From Tn5, Chain A, domain 1"/>
    <property type="match status" value="1"/>
</dbReference>
<dbReference type="EMBL" id="LT630287">
    <property type="protein sequence ID" value="SFV39596.1"/>
    <property type="molecule type" value="Genomic_DNA"/>
</dbReference>
<dbReference type="KEGG" id="laca:LAC1533_0884"/>
<dbReference type="EMBL" id="LT630287">
    <property type="protein sequence ID" value="SFV40063.1"/>
    <property type="molecule type" value="Genomic_DNA"/>
</dbReference>
<gene>
    <name evidence="2" type="ORF">LAC1533_0176</name>
    <name evidence="3" type="ORF">LAC1533_0296</name>
    <name evidence="4" type="ORF">LAC1533_0643</name>
    <name evidence="5" type="ORF">LAC1533_0814</name>
    <name evidence="6" type="ORF">LAC1533_0815</name>
    <name evidence="7" type="ORF">LAC1533_0884</name>
</gene>
<dbReference type="KEGG" id="laca:LAC1533_0814"/>
<dbReference type="InterPro" id="IPR038721">
    <property type="entry name" value="IS701-like_DDE_dom"/>
</dbReference>
<protein>
    <submittedName>
        <fullName evidence="7">Transposase, IS4</fullName>
    </submittedName>
</protein>
<dbReference type="GeneID" id="95348962"/>
<dbReference type="EMBL" id="LT630287">
    <property type="protein sequence ID" value="SFV39716.1"/>
    <property type="molecule type" value="Genomic_DNA"/>
</dbReference>
<evidence type="ECO:0000313" key="4">
    <source>
        <dbReference type="EMBL" id="SFV40063.1"/>
    </source>
</evidence>
<evidence type="ECO:0000313" key="3">
    <source>
        <dbReference type="EMBL" id="SFV39716.1"/>
    </source>
</evidence>
<dbReference type="KEGG" id="laca:LAC1533_0296"/>
<dbReference type="InterPro" id="IPR012337">
    <property type="entry name" value="RNaseH-like_sf"/>
</dbReference>
<dbReference type="EMBL" id="LT630287">
    <property type="protein sequence ID" value="SFV40235.1"/>
    <property type="molecule type" value="Genomic_DNA"/>
</dbReference>
<feature type="domain" description="Transposase IS701-like DDE" evidence="1">
    <location>
        <begin position="66"/>
        <end position="296"/>
    </location>
</feature>
<evidence type="ECO:0000313" key="5">
    <source>
        <dbReference type="EMBL" id="SFV40234.1"/>
    </source>
</evidence>
<accession>A0A1K1KMD4</accession>
<reference evidence="4" key="2">
    <citation type="submission" date="2016-11" db="EMBL/GenBank/DDBJ databases">
        <authorList>
            <person name="Jaros S."/>
            <person name="Januszkiewicz K."/>
            <person name="Wedrychowicz H."/>
        </authorList>
    </citation>
    <scope>NUCLEOTIDE SEQUENCE [LARGE SCALE GENOMIC DNA]</scope>
    <source>
        <strain evidence="4">ACA-DC 1533</strain>
    </source>
</reference>
<evidence type="ECO:0000313" key="6">
    <source>
        <dbReference type="EMBL" id="SFV40235.1"/>
    </source>
</evidence>
<organism evidence="4 8">
    <name type="scientific">Ligilactobacillus acidipiscis</name>
    <dbReference type="NCBI Taxonomy" id="89059"/>
    <lineage>
        <taxon>Bacteria</taxon>
        <taxon>Bacillati</taxon>
        <taxon>Bacillota</taxon>
        <taxon>Bacilli</taxon>
        <taxon>Lactobacillales</taxon>
        <taxon>Lactobacillaceae</taxon>
        <taxon>Ligilactobacillus</taxon>
    </lineage>
</organism>
<dbReference type="KEGG" id="laca:LAC1533_0815"/>
<sequence length="459" mass="52800">MSTSSIQQSTQNKTTLMARFHKFLQVIDFAQVLRQSNAYRVRGIKLTKLVSWILLTLFQRLTLNRSATPTAFSKKTVRNFLNDRHINWQRLVSLAGRNQIAELSPFIDLRRKAALIIDDTLFKRAHSKKTELLANVYDHAAPQGQPRYVKGFRGLTIGWSDGNTFLPLNFALMSSDKAKNRIGREPQTTDQRTLAAQRYAQAKRHMNEVAVELVAQVLKTGVKASYVLFDSWYAYPKAFKQFQELGLAAVGRLKNTSKTYFKYRGRRYSVPMLFQRFKGSKYRIHDNYLYSTVVETDNEDHLRLKIVFIQNRTDKGHYIALATSKLSLTPEAVIQLYARRWQIECGFKTLKQYLQYDQTQTQSYDGLCGHVALTFLAYDLLAMIQRQENDPKTLGGIFYAANQFLADIPLLQAVKQLLFALAEHCEKTADFFITGLCSRFINSLPNDLQEIFHSNELVS</sequence>
<evidence type="ECO:0000313" key="8">
    <source>
        <dbReference type="Proteomes" id="UP000190935"/>
    </source>
</evidence>
<dbReference type="OrthoDB" id="29496at2"/>
<dbReference type="EMBL" id="LT630287">
    <property type="protein sequence ID" value="SFV40304.1"/>
    <property type="molecule type" value="Genomic_DNA"/>
</dbReference>